<gene>
    <name evidence="1" type="ORF">VITISV_027082</name>
</gene>
<dbReference type="EMBL" id="AM432019">
    <property type="protein sequence ID" value="CAN62691.1"/>
    <property type="molecule type" value="Genomic_DNA"/>
</dbReference>
<proteinExistence type="predicted"/>
<name>A5AQ79_VITVI</name>
<accession>A5AQ79</accession>
<reference evidence="1" key="1">
    <citation type="journal article" date="2007" name="PLoS ONE">
        <title>The first genome sequence of an elite grapevine cultivar (Pinot noir Vitis vinifera L.): coping with a highly heterozygous genome.</title>
        <authorList>
            <person name="Velasco R."/>
            <person name="Zharkikh A."/>
            <person name="Troggio M."/>
            <person name="Cartwright D.A."/>
            <person name="Cestaro A."/>
            <person name="Pruss D."/>
            <person name="Pindo M."/>
            <person name="FitzGerald L.M."/>
            <person name="Vezzulli S."/>
            <person name="Reid J."/>
            <person name="Malacarne G."/>
            <person name="Iliev D."/>
            <person name="Coppola G."/>
            <person name="Wardell B."/>
            <person name="Micheletti D."/>
            <person name="Macalma T."/>
            <person name="Facci M."/>
            <person name="Mitchell J.T."/>
            <person name="Perazzolli M."/>
            <person name="Eldredge G."/>
            <person name="Gatto P."/>
            <person name="Oyzerski R."/>
            <person name="Moretto M."/>
            <person name="Gutin N."/>
            <person name="Stefanini M."/>
            <person name="Chen Y."/>
            <person name="Segala C."/>
            <person name="Davenport C."/>
            <person name="Dematte L."/>
            <person name="Mraz A."/>
            <person name="Battilana J."/>
            <person name="Stormo K."/>
            <person name="Costa F."/>
            <person name="Tao Q."/>
            <person name="Si-Ammour A."/>
            <person name="Harkins T."/>
            <person name="Lackey A."/>
            <person name="Perbost C."/>
            <person name="Taillon B."/>
            <person name="Stella A."/>
            <person name="Solovyev V."/>
            <person name="Fawcett J.A."/>
            <person name="Sterck L."/>
            <person name="Vandepoele K."/>
            <person name="Grando S.M."/>
            <person name="Toppo S."/>
            <person name="Moser C."/>
            <person name="Lanchbury J."/>
            <person name="Bogden R."/>
            <person name="Skolnick M."/>
            <person name="Sgaramella V."/>
            <person name="Bhatnagar S.K."/>
            <person name="Fontana P."/>
            <person name="Gutin A."/>
            <person name="Van de Peer Y."/>
            <person name="Salamini F."/>
            <person name="Viola R."/>
        </authorList>
    </citation>
    <scope>NUCLEOTIDE SEQUENCE</scope>
</reference>
<evidence type="ECO:0000313" key="1">
    <source>
        <dbReference type="EMBL" id="CAN62691.1"/>
    </source>
</evidence>
<organism evidence="1">
    <name type="scientific">Vitis vinifera</name>
    <name type="common">Grape</name>
    <dbReference type="NCBI Taxonomy" id="29760"/>
    <lineage>
        <taxon>Eukaryota</taxon>
        <taxon>Viridiplantae</taxon>
        <taxon>Streptophyta</taxon>
        <taxon>Embryophyta</taxon>
        <taxon>Tracheophyta</taxon>
        <taxon>Spermatophyta</taxon>
        <taxon>Magnoliopsida</taxon>
        <taxon>eudicotyledons</taxon>
        <taxon>Gunneridae</taxon>
        <taxon>Pentapetalae</taxon>
        <taxon>rosids</taxon>
        <taxon>Vitales</taxon>
        <taxon>Vitaceae</taxon>
        <taxon>Viteae</taxon>
        <taxon>Vitis</taxon>
    </lineage>
</organism>
<protein>
    <submittedName>
        <fullName evidence="1">Uncharacterized protein</fullName>
    </submittedName>
</protein>
<dbReference type="AlphaFoldDB" id="A5AQ79"/>
<sequence length="80" mass="8890">MVMGSSWLVDTQRNFSSGDKNFRVCMCSELQHALHLHHCSGILVDDVPHACLHIFLLCCLDSGHGVVRVIPLARDEECAD</sequence>